<comment type="caution">
    <text evidence="1">The sequence shown here is derived from an EMBL/GenBank/DDBJ whole genome shotgun (WGS) entry which is preliminary data.</text>
</comment>
<sequence>MKSNSNCFFRLKYCCKEPGAVEKLMEVPSSKDVKPVNRELASVEIW</sequence>
<dbReference type="AlphaFoldDB" id="A0A2L2XA81"/>
<name>A0A2L2XA81_9FIRM</name>
<evidence type="ECO:0000313" key="1">
    <source>
        <dbReference type="EMBL" id="GBF32864.1"/>
    </source>
</evidence>
<reference evidence="2" key="1">
    <citation type="submission" date="2018-02" db="EMBL/GenBank/DDBJ databases">
        <title>Genome sequence of Desulfocucumis palustris strain NAW-5.</title>
        <authorList>
            <person name="Watanabe M."/>
            <person name="Kojima H."/>
            <person name="Fukui M."/>
        </authorList>
    </citation>
    <scope>NUCLEOTIDE SEQUENCE [LARGE SCALE GENOMIC DNA]</scope>
    <source>
        <strain evidence="2">NAW-5</strain>
    </source>
</reference>
<dbReference type="Proteomes" id="UP000239549">
    <property type="component" value="Unassembled WGS sequence"/>
</dbReference>
<gene>
    <name evidence="1" type="ORF">DCCM_1060</name>
</gene>
<organism evidence="1 2">
    <name type="scientific">Desulfocucumis palustris</name>
    <dbReference type="NCBI Taxonomy" id="1898651"/>
    <lineage>
        <taxon>Bacteria</taxon>
        <taxon>Bacillati</taxon>
        <taxon>Bacillota</taxon>
        <taxon>Clostridia</taxon>
        <taxon>Eubacteriales</taxon>
        <taxon>Desulfocucumaceae</taxon>
        <taxon>Desulfocucumis</taxon>
    </lineage>
</organism>
<evidence type="ECO:0000313" key="2">
    <source>
        <dbReference type="Proteomes" id="UP000239549"/>
    </source>
</evidence>
<dbReference type="EMBL" id="BFAV01000060">
    <property type="protein sequence ID" value="GBF32864.1"/>
    <property type="molecule type" value="Genomic_DNA"/>
</dbReference>
<proteinExistence type="predicted"/>
<accession>A0A2L2XA81</accession>
<keyword evidence="2" id="KW-1185">Reference proteome</keyword>
<protein>
    <submittedName>
        <fullName evidence="1">Uncharacterized protein</fullName>
    </submittedName>
</protein>